<dbReference type="SUPFAM" id="SSF52540">
    <property type="entry name" value="P-loop containing nucleoside triphosphate hydrolases"/>
    <property type="match status" value="1"/>
</dbReference>
<dbReference type="GO" id="GO:0016887">
    <property type="term" value="F:ATP hydrolysis activity"/>
    <property type="evidence" value="ECO:0007669"/>
    <property type="project" value="InterPro"/>
</dbReference>
<keyword evidence="5" id="KW-1185">Reference proteome</keyword>
<keyword evidence="2 4" id="KW-0067">ATP-binding</keyword>
<protein>
    <submittedName>
        <fullName evidence="4">ABC transporter ATP-binding protein</fullName>
    </submittedName>
</protein>
<evidence type="ECO:0000256" key="2">
    <source>
        <dbReference type="ARBA" id="ARBA00022840"/>
    </source>
</evidence>
<proteinExistence type="predicted"/>
<dbReference type="InterPro" id="IPR027417">
    <property type="entry name" value="P-loop_NTPase"/>
</dbReference>
<dbReference type="AlphaFoldDB" id="N4WV19"/>
<evidence type="ECO:0000256" key="1">
    <source>
        <dbReference type="ARBA" id="ARBA00022741"/>
    </source>
</evidence>
<dbReference type="Pfam" id="PF00005">
    <property type="entry name" value="ABC_tran"/>
    <property type="match status" value="1"/>
</dbReference>
<gene>
    <name evidence="4" type="ORF">J416_01859</name>
</gene>
<dbReference type="STRING" id="1308866.J416_01859"/>
<organism evidence="4 5">
    <name type="scientific">Gracilibacillus halophilus YIM-C55.5</name>
    <dbReference type="NCBI Taxonomy" id="1308866"/>
    <lineage>
        <taxon>Bacteria</taxon>
        <taxon>Bacillati</taxon>
        <taxon>Bacillota</taxon>
        <taxon>Bacilli</taxon>
        <taxon>Bacillales</taxon>
        <taxon>Bacillaceae</taxon>
        <taxon>Gracilibacillus</taxon>
    </lineage>
</organism>
<name>N4WV19_9BACI</name>
<dbReference type="Proteomes" id="UP000012283">
    <property type="component" value="Unassembled WGS sequence"/>
</dbReference>
<evidence type="ECO:0000259" key="3">
    <source>
        <dbReference type="Pfam" id="PF00005"/>
    </source>
</evidence>
<feature type="domain" description="ABC transporter" evidence="3">
    <location>
        <begin position="17"/>
        <end position="57"/>
    </location>
</feature>
<evidence type="ECO:0000313" key="4">
    <source>
        <dbReference type="EMBL" id="ENH98200.1"/>
    </source>
</evidence>
<comment type="caution">
    <text evidence="4">The sequence shown here is derived from an EMBL/GenBank/DDBJ whole genome shotgun (WGS) entry which is preliminary data.</text>
</comment>
<dbReference type="PANTHER" id="PTHR43158:SF2">
    <property type="entry name" value="SKFA PEPTIDE EXPORT ATP-BINDING PROTEIN SKFE"/>
    <property type="match status" value="1"/>
</dbReference>
<dbReference type="RefSeq" id="WP_003463467.1">
    <property type="nucleotide sequence ID" value="NZ_APML01000005.1"/>
</dbReference>
<evidence type="ECO:0000313" key="5">
    <source>
        <dbReference type="Proteomes" id="UP000012283"/>
    </source>
</evidence>
<keyword evidence="1" id="KW-0547">Nucleotide-binding</keyword>
<dbReference type="EMBL" id="APML01000005">
    <property type="protein sequence ID" value="ENH98200.1"/>
    <property type="molecule type" value="Genomic_DNA"/>
</dbReference>
<accession>N4WV19</accession>
<dbReference type="OrthoDB" id="9776369at2"/>
<sequence>MIKIFQLKKSYEDNTVLNDLNMTFNSNGVDIIVGINGSGKTTLLNCISDITPFESGT</sequence>
<dbReference type="InterPro" id="IPR003439">
    <property type="entry name" value="ABC_transporter-like_ATP-bd"/>
</dbReference>
<dbReference type="PANTHER" id="PTHR43158">
    <property type="entry name" value="SKFA PEPTIDE EXPORT ATP-BINDING PROTEIN SKFE"/>
    <property type="match status" value="1"/>
</dbReference>
<dbReference type="Gene3D" id="3.40.50.300">
    <property type="entry name" value="P-loop containing nucleotide triphosphate hydrolases"/>
    <property type="match status" value="1"/>
</dbReference>
<dbReference type="GO" id="GO:0005524">
    <property type="term" value="F:ATP binding"/>
    <property type="evidence" value="ECO:0007669"/>
    <property type="project" value="UniProtKB-KW"/>
</dbReference>
<reference evidence="4 5" key="1">
    <citation type="submission" date="2013-03" db="EMBL/GenBank/DDBJ databases">
        <title>Draft genome sequence of Gracibacillus halophilus YIM-C55.5, a moderately halophilic and thermophilic organism from the Xiaochaidamu salt lake.</title>
        <authorList>
            <person name="Sugumar T."/>
            <person name="Polireddy D.R."/>
            <person name="Antony A."/>
            <person name="Madhava Y.R."/>
            <person name="Sivakumar N."/>
        </authorList>
    </citation>
    <scope>NUCLEOTIDE SEQUENCE [LARGE SCALE GENOMIC DNA]</scope>
    <source>
        <strain evidence="4 5">YIM-C55.5</strain>
    </source>
</reference>